<gene>
    <name evidence="2" type="ORF">AN218_30550</name>
</gene>
<dbReference type="InterPro" id="IPR036388">
    <property type="entry name" value="WH-like_DNA-bd_sf"/>
</dbReference>
<keyword evidence="3" id="KW-1185">Reference proteome</keyword>
<dbReference type="Gene3D" id="1.10.10.10">
    <property type="entry name" value="Winged helix-like DNA-binding domain superfamily/Winged helix DNA-binding domain"/>
    <property type="match status" value="1"/>
</dbReference>
<reference evidence="2 3" key="1">
    <citation type="journal article" date="2016" name="Front. Microbiol.">
        <title>Comparative Genomics Analysis of Streptomyces Species Reveals Their Adaptation to the Marine Environment and Their Diversity at the Genomic Level.</title>
        <authorList>
            <person name="Tian X."/>
            <person name="Zhang Z."/>
            <person name="Yang T."/>
            <person name="Chen M."/>
            <person name="Li J."/>
            <person name="Chen F."/>
            <person name="Yang J."/>
            <person name="Li W."/>
            <person name="Zhang B."/>
            <person name="Zhang Z."/>
            <person name="Wu J."/>
            <person name="Zhang C."/>
            <person name="Long L."/>
            <person name="Xiao J."/>
        </authorList>
    </citation>
    <scope>NUCLEOTIDE SEQUENCE [LARGE SCALE GENOMIC DNA]</scope>
    <source>
        <strain evidence="2 3">SCSIO 10429</strain>
    </source>
</reference>
<dbReference type="AlphaFoldDB" id="A0A1E7KR57"/>
<evidence type="ECO:0000259" key="1">
    <source>
        <dbReference type="Pfam" id="PF03861"/>
    </source>
</evidence>
<protein>
    <recommendedName>
        <fullName evidence="1">ANTAR domain-containing protein</fullName>
    </recommendedName>
</protein>
<sequence length="92" mass="9292">MNCAEHPGSEIGQRYGHETDASLVARAEAALMAAHGCTPQVAAGILTGVARSAGTELRAVAETVAAVAESNAQAPPETVRAAITCALRNVLP</sequence>
<accession>A0A1E7KR57</accession>
<dbReference type="Pfam" id="PF03861">
    <property type="entry name" value="ANTAR"/>
    <property type="match status" value="1"/>
</dbReference>
<dbReference type="InterPro" id="IPR005561">
    <property type="entry name" value="ANTAR"/>
</dbReference>
<organism evidence="2 3">
    <name type="scientific">Streptomyces nanshensis</name>
    <dbReference type="NCBI Taxonomy" id="518642"/>
    <lineage>
        <taxon>Bacteria</taxon>
        <taxon>Bacillati</taxon>
        <taxon>Actinomycetota</taxon>
        <taxon>Actinomycetes</taxon>
        <taxon>Kitasatosporales</taxon>
        <taxon>Streptomycetaceae</taxon>
        <taxon>Streptomyces</taxon>
    </lineage>
</organism>
<dbReference type="RefSeq" id="WP_070020291.1">
    <property type="nucleotide sequence ID" value="NZ_LJGW01000636.1"/>
</dbReference>
<proteinExistence type="predicted"/>
<evidence type="ECO:0000313" key="2">
    <source>
        <dbReference type="EMBL" id="OEV06420.1"/>
    </source>
</evidence>
<feature type="domain" description="ANTAR" evidence="1">
    <location>
        <begin position="22"/>
        <end position="64"/>
    </location>
</feature>
<dbReference type="Proteomes" id="UP000176005">
    <property type="component" value="Unassembled WGS sequence"/>
</dbReference>
<name>A0A1E7KR57_9ACTN</name>
<dbReference type="EMBL" id="LJGW01000636">
    <property type="protein sequence ID" value="OEV06420.1"/>
    <property type="molecule type" value="Genomic_DNA"/>
</dbReference>
<evidence type="ECO:0000313" key="3">
    <source>
        <dbReference type="Proteomes" id="UP000176005"/>
    </source>
</evidence>
<dbReference type="GO" id="GO:0003723">
    <property type="term" value="F:RNA binding"/>
    <property type="evidence" value="ECO:0007669"/>
    <property type="project" value="InterPro"/>
</dbReference>
<comment type="caution">
    <text evidence="2">The sequence shown here is derived from an EMBL/GenBank/DDBJ whole genome shotgun (WGS) entry which is preliminary data.</text>
</comment>